<dbReference type="KEGG" id="dwd:DSCW_43730"/>
<evidence type="ECO:0008006" key="4">
    <source>
        <dbReference type="Google" id="ProtNLM"/>
    </source>
</evidence>
<evidence type="ECO:0000313" key="2">
    <source>
        <dbReference type="EMBL" id="BBO76956.1"/>
    </source>
</evidence>
<evidence type="ECO:0000313" key="3">
    <source>
        <dbReference type="Proteomes" id="UP000427769"/>
    </source>
</evidence>
<accession>A0A5K7Z5A5</accession>
<keyword evidence="3" id="KW-1185">Reference proteome</keyword>
<proteinExistence type="predicted"/>
<reference evidence="2 3" key="1">
    <citation type="submission" date="2019-11" db="EMBL/GenBank/DDBJ databases">
        <title>Comparative genomics of hydrocarbon-degrading Desulfosarcina strains.</title>
        <authorList>
            <person name="Watanabe M."/>
            <person name="Kojima H."/>
            <person name="Fukui M."/>
        </authorList>
    </citation>
    <scope>NUCLEOTIDE SEQUENCE [LARGE SCALE GENOMIC DNA]</scope>
    <source>
        <strain evidence="2 3">PP31</strain>
    </source>
</reference>
<dbReference type="Proteomes" id="UP000427769">
    <property type="component" value="Chromosome"/>
</dbReference>
<protein>
    <recommendedName>
        <fullName evidence="4">Sulfatase N-terminal domain-containing protein</fullName>
    </recommendedName>
</protein>
<dbReference type="EMBL" id="AP021875">
    <property type="protein sequence ID" value="BBO76956.1"/>
    <property type="molecule type" value="Genomic_DNA"/>
</dbReference>
<evidence type="ECO:0000256" key="1">
    <source>
        <dbReference type="SAM" id="SignalP"/>
    </source>
</evidence>
<organism evidence="2 3">
    <name type="scientific">Desulfosarcina widdelii</name>
    <dbReference type="NCBI Taxonomy" id="947919"/>
    <lineage>
        <taxon>Bacteria</taxon>
        <taxon>Pseudomonadati</taxon>
        <taxon>Thermodesulfobacteriota</taxon>
        <taxon>Desulfobacteria</taxon>
        <taxon>Desulfobacterales</taxon>
        <taxon>Desulfosarcinaceae</taxon>
        <taxon>Desulfosarcina</taxon>
    </lineage>
</organism>
<gene>
    <name evidence="2" type="ORF">DSCW_43730</name>
</gene>
<name>A0A5K7Z5A5_9BACT</name>
<feature type="signal peptide" evidence="1">
    <location>
        <begin position="1"/>
        <end position="26"/>
    </location>
</feature>
<feature type="chain" id="PRO_5024297019" description="Sulfatase N-terminal domain-containing protein" evidence="1">
    <location>
        <begin position="27"/>
        <end position="83"/>
    </location>
</feature>
<keyword evidence="1" id="KW-0732">Signal</keyword>
<dbReference type="AlphaFoldDB" id="A0A5K7Z5A5"/>
<sequence>MRNNRFAINTVVGIVLSLFTFNGVQAAATPETEAVIHSERPAVEVMFVLDTRCDLVIWQESFGHYWTKLPQFQLSNVNVCTSM</sequence>
<dbReference type="RefSeq" id="WP_155305753.1">
    <property type="nucleotide sequence ID" value="NZ_AP021875.1"/>
</dbReference>